<organism evidence="2 3">
    <name type="scientific">Lophiostoma macrostomum CBS 122681</name>
    <dbReference type="NCBI Taxonomy" id="1314788"/>
    <lineage>
        <taxon>Eukaryota</taxon>
        <taxon>Fungi</taxon>
        <taxon>Dikarya</taxon>
        <taxon>Ascomycota</taxon>
        <taxon>Pezizomycotina</taxon>
        <taxon>Dothideomycetes</taxon>
        <taxon>Pleosporomycetidae</taxon>
        <taxon>Pleosporales</taxon>
        <taxon>Lophiostomataceae</taxon>
        <taxon>Lophiostoma</taxon>
    </lineage>
</organism>
<evidence type="ECO:0000313" key="3">
    <source>
        <dbReference type="Proteomes" id="UP000799324"/>
    </source>
</evidence>
<proteinExistence type="predicted"/>
<gene>
    <name evidence="2" type="ORF">K491DRAFT_696379</name>
</gene>
<accession>A0A6A6SV25</accession>
<feature type="compositionally biased region" description="Polar residues" evidence="1">
    <location>
        <begin position="30"/>
        <end position="40"/>
    </location>
</feature>
<feature type="compositionally biased region" description="Polar residues" evidence="1">
    <location>
        <begin position="48"/>
        <end position="58"/>
    </location>
</feature>
<name>A0A6A6SV25_9PLEO</name>
<dbReference type="AlphaFoldDB" id="A0A6A6SV25"/>
<keyword evidence="3" id="KW-1185">Reference proteome</keyword>
<sequence length="81" mass="8915">MVLSHLVVLRYLMVLNHPVVLHHALLAQSHRAQSRNTGATQRERPTTTRHTGTPSDQQILGVIGTDDSGSGRAHDAISSWR</sequence>
<feature type="region of interest" description="Disordered" evidence="1">
    <location>
        <begin position="29"/>
        <end position="81"/>
    </location>
</feature>
<dbReference type="Proteomes" id="UP000799324">
    <property type="component" value="Unassembled WGS sequence"/>
</dbReference>
<protein>
    <submittedName>
        <fullName evidence="2">Uncharacterized protein</fullName>
    </submittedName>
</protein>
<reference evidence="2" key="1">
    <citation type="journal article" date="2020" name="Stud. Mycol.">
        <title>101 Dothideomycetes genomes: a test case for predicting lifestyles and emergence of pathogens.</title>
        <authorList>
            <person name="Haridas S."/>
            <person name="Albert R."/>
            <person name="Binder M."/>
            <person name="Bloem J."/>
            <person name="Labutti K."/>
            <person name="Salamov A."/>
            <person name="Andreopoulos B."/>
            <person name="Baker S."/>
            <person name="Barry K."/>
            <person name="Bills G."/>
            <person name="Bluhm B."/>
            <person name="Cannon C."/>
            <person name="Castanera R."/>
            <person name="Culley D."/>
            <person name="Daum C."/>
            <person name="Ezra D."/>
            <person name="Gonzalez J."/>
            <person name="Henrissat B."/>
            <person name="Kuo A."/>
            <person name="Liang C."/>
            <person name="Lipzen A."/>
            <person name="Lutzoni F."/>
            <person name="Magnuson J."/>
            <person name="Mondo S."/>
            <person name="Nolan M."/>
            <person name="Ohm R."/>
            <person name="Pangilinan J."/>
            <person name="Park H.-J."/>
            <person name="Ramirez L."/>
            <person name="Alfaro M."/>
            <person name="Sun H."/>
            <person name="Tritt A."/>
            <person name="Yoshinaga Y."/>
            <person name="Zwiers L.-H."/>
            <person name="Turgeon B."/>
            <person name="Goodwin S."/>
            <person name="Spatafora J."/>
            <person name="Crous P."/>
            <person name="Grigoriev I."/>
        </authorList>
    </citation>
    <scope>NUCLEOTIDE SEQUENCE</scope>
    <source>
        <strain evidence="2">CBS 122681</strain>
    </source>
</reference>
<dbReference type="EMBL" id="MU004423">
    <property type="protein sequence ID" value="KAF2651539.1"/>
    <property type="molecule type" value="Genomic_DNA"/>
</dbReference>
<evidence type="ECO:0000313" key="2">
    <source>
        <dbReference type="EMBL" id="KAF2651539.1"/>
    </source>
</evidence>
<evidence type="ECO:0000256" key="1">
    <source>
        <dbReference type="SAM" id="MobiDB-lite"/>
    </source>
</evidence>